<name>A0A1H8XHL4_9FIRM</name>
<keyword evidence="4" id="KW-1133">Transmembrane helix</keyword>
<dbReference type="InterPro" id="IPR004089">
    <property type="entry name" value="MCPsignal_dom"/>
</dbReference>
<feature type="transmembrane region" description="Helical" evidence="4">
    <location>
        <begin position="188"/>
        <end position="207"/>
    </location>
</feature>
<keyword evidence="1 3" id="KW-0807">Transducer</keyword>
<sequence>MITRRYPIIVQLTTIFVTTILFFLVILGYVLYSYSNTISATVEYSDKVNTASARLIMVKDAHTDFTRALLNMRGFLFYVDGAAQYEQGYRKDFANSYEMVKKYNESVQTIDEDADRLEKLLAEYLILGDNVIAGKKNNNPDLNNLISRGRQLVEQIDAQFVVVAQKQSNAINADSQFLINQSRIQRQIGMMAGIIVTILVILIAFIYSRRVTIRLNNLKTEVSAVEALDLTRPDFHATCNDEIGDMAEAIINMKRALRGVVGQLKSSAATLAASSEELTANSEQSAQVAKQIAASITGVATGANEQLVAANEASSVVEQMSAGIQQVSASTNQVAEQSVRATGKAQEGGRAVEEAVKQIIQVEDTVNTSAQVVAKLGERSKEIGQIVDTISSIASQTNLLALNAAIEAARAGEQGKGFAVVAEEVRKLAEQSQEAAKKIAELIGEIQEDTDQAVGAMNDGTREVKAGAEVVHSAGIAFREIIDMVSHVSSQMSESSTAIQQIANESQQIVGTVKTIDNLSKMSSGEAQNVSAATEQQLASIEEIAVSSEALSKLAQELQAEVAKFRV</sequence>
<dbReference type="GO" id="GO:0006935">
    <property type="term" value="P:chemotaxis"/>
    <property type="evidence" value="ECO:0007669"/>
    <property type="project" value="InterPro"/>
</dbReference>
<gene>
    <name evidence="7" type="ORF">SAMN04490178_12428</name>
</gene>
<dbReference type="PANTHER" id="PTHR32089:SF112">
    <property type="entry name" value="LYSOZYME-LIKE PROTEIN-RELATED"/>
    <property type="match status" value="1"/>
</dbReference>
<dbReference type="GO" id="GO:0004888">
    <property type="term" value="F:transmembrane signaling receptor activity"/>
    <property type="evidence" value="ECO:0007669"/>
    <property type="project" value="InterPro"/>
</dbReference>
<dbReference type="OrthoDB" id="1790929at2"/>
<dbReference type="PROSITE" id="PS50885">
    <property type="entry name" value="HAMP"/>
    <property type="match status" value="1"/>
</dbReference>
<keyword evidence="4" id="KW-0812">Transmembrane</keyword>
<evidence type="ECO:0000256" key="4">
    <source>
        <dbReference type="SAM" id="Phobius"/>
    </source>
</evidence>
<proteinExistence type="inferred from homology"/>
<dbReference type="SUPFAM" id="SSF58104">
    <property type="entry name" value="Methyl-accepting chemotaxis protein (MCP) signaling domain"/>
    <property type="match status" value="1"/>
</dbReference>
<dbReference type="Proteomes" id="UP000198847">
    <property type="component" value="Unassembled WGS sequence"/>
</dbReference>
<keyword evidence="8" id="KW-1185">Reference proteome</keyword>
<evidence type="ECO:0000256" key="1">
    <source>
        <dbReference type="ARBA" id="ARBA00023224"/>
    </source>
</evidence>
<accession>A0A1H8XHL4</accession>
<feature type="transmembrane region" description="Helical" evidence="4">
    <location>
        <begin position="12"/>
        <end position="32"/>
    </location>
</feature>
<dbReference type="PANTHER" id="PTHR32089">
    <property type="entry name" value="METHYL-ACCEPTING CHEMOTAXIS PROTEIN MCPB"/>
    <property type="match status" value="1"/>
</dbReference>
<evidence type="ECO:0000259" key="6">
    <source>
        <dbReference type="PROSITE" id="PS50885"/>
    </source>
</evidence>
<dbReference type="InterPro" id="IPR004090">
    <property type="entry name" value="Chemotax_Me-accpt_rcpt"/>
</dbReference>
<dbReference type="Gene3D" id="1.10.287.950">
    <property type="entry name" value="Methyl-accepting chemotaxis protein"/>
    <property type="match status" value="1"/>
</dbReference>
<dbReference type="CDD" id="cd11386">
    <property type="entry name" value="MCP_signal"/>
    <property type="match status" value="1"/>
</dbReference>
<protein>
    <submittedName>
        <fullName evidence="7">Methyl-accepting chemotaxis protein</fullName>
    </submittedName>
</protein>
<dbReference type="GO" id="GO:0016020">
    <property type="term" value="C:membrane"/>
    <property type="evidence" value="ECO:0007669"/>
    <property type="project" value="InterPro"/>
</dbReference>
<evidence type="ECO:0000313" key="8">
    <source>
        <dbReference type="Proteomes" id="UP000198847"/>
    </source>
</evidence>
<dbReference type="PRINTS" id="PR00260">
    <property type="entry name" value="CHEMTRNSDUCR"/>
</dbReference>
<evidence type="ECO:0000256" key="3">
    <source>
        <dbReference type="PROSITE-ProRule" id="PRU00284"/>
    </source>
</evidence>
<dbReference type="Pfam" id="PF00015">
    <property type="entry name" value="MCPsignal"/>
    <property type="match status" value="1"/>
</dbReference>
<reference evidence="7 8" key="1">
    <citation type="submission" date="2016-10" db="EMBL/GenBank/DDBJ databases">
        <authorList>
            <person name="de Groot N.N."/>
        </authorList>
    </citation>
    <scope>NUCLEOTIDE SEQUENCE [LARGE SCALE GENOMIC DNA]</scope>
    <source>
        <strain evidence="7 8">DSM 13305</strain>
    </source>
</reference>
<dbReference type="STRING" id="112903.SAMN04490178_12428"/>
<feature type="domain" description="HAMP" evidence="6">
    <location>
        <begin position="209"/>
        <end position="262"/>
    </location>
</feature>
<dbReference type="AlphaFoldDB" id="A0A1H8XHL4"/>
<dbReference type="EMBL" id="FODY01000024">
    <property type="protein sequence ID" value="SEP39524.1"/>
    <property type="molecule type" value="Genomic_DNA"/>
</dbReference>
<dbReference type="PROSITE" id="PS50111">
    <property type="entry name" value="CHEMOTAXIS_TRANSDUC_2"/>
    <property type="match status" value="1"/>
</dbReference>
<evidence type="ECO:0000256" key="2">
    <source>
        <dbReference type="ARBA" id="ARBA00029447"/>
    </source>
</evidence>
<evidence type="ECO:0000313" key="7">
    <source>
        <dbReference type="EMBL" id="SEP39524.1"/>
    </source>
</evidence>
<evidence type="ECO:0000259" key="5">
    <source>
        <dbReference type="PROSITE" id="PS50111"/>
    </source>
</evidence>
<dbReference type="GO" id="GO:0007165">
    <property type="term" value="P:signal transduction"/>
    <property type="evidence" value="ECO:0007669"/>
    <property type="project" value="UniProtKB-KW"/>
</dbReference>
<keyword evidence="4" id="KW-0472">Membrane</keyword>
<dbReference type="SMART" id="SM00283">
    <property type="entry name" value="MA"/>
    <property type="match status" value="1"/>
</dbReference>
<dbReference type="InterPro" id="IPR003660">
    <property type="entry name" value="HAMP_dom"/>
</dbReference>
<comment type="similarity">
    <text evidence="2">Belongs to the methyl-accepting chemotaxis (MCP) protein family.</text>
</comment>
<feature type="domain" description="Methyl-accepting transducer" evidence="5">
    <location>
        <begin position="281"/>
        <end position="517"/>
    </location>
</feature>
<organism evidence="7 8">
    <name type="scientific">Propionispora vibrioides</name>
    <dbReference type="NCBI Taxonomy" id="112903"/>
    <lineage>
        <taxon>Bacteria</taxon>
        <taxon>Bacillati</taxon>
        <taxon>Bacillota</taxon>
        <taxon>Negativicutes</taxon>
        <taxon>Selenomonadales</taxon>
        <taxon>Sporomusaceae</taxon>
        <taxon>Propionispora</taxon>
    </lineage>
</organism>